<gene>
    <name evidence="3" type="ORF">AB6M95_09750</name>
</gene>
<keyword evidence="4" id="KW-1185">Reference proteome</keyword>
<dbReference type="Proteomes" id="UP001568698">
    <property type="component" value="Unassembled WGS sequence"/>
</dbReference>
<name>A0ABV4K2A1_9BACT</name>
<evidence type="ECO:0000256" key="1">
    <source>
        <dbReference type="SAM" id="Coils"/>
    </source>
</evidence>
<dbReference type="EMBL" id="JBGLYH010000023">
    <property type="protein sequence ID" value="MEZ7197030.1"/>
    <property type="molecule type" value="Genomic_DNA"/>
</dbReference>
<feature type="coiled-coil region" evidence="1">
    <location>
        <begin position="494"/>
        <end position="522"/>
    </location>
</feature>
<proteinExistence type="predicted"/>
<organism evidence="3 4">
    <name type="scientific">Pseudodesulfovibrio karagichevae</name>
    <dbReference type="NCBI Taxonomy" id="3239305"/>
    <lineage>
        <taxon>Bacteria</taxon>
        <taxon>Pseudomonadati</taxon>
        <taxon>Thermodesulfobacteriota</taxon>
        <taxon>Desulfovibrionia</taxon>
        <taxon>Desulfovibrionales</taxon>
        <taxon>Desulfovibrionaceae</taxon>
    </lineage>
</organism>
<comment type="caution">
    <text evidence="3">The sequence shown here is derived from an EMBL/GenBank/DDBJ whole genome shotgun (WGS) entry which is preliminary data.</text>
</comment>
<feature type="region of interest" description="Disordered" evidence="2">
    <location>
        <begin position="403"/>
        <end position="433"/>
    </location>
</feature>
<dbReference type="RefSeq" id="WP_371386549.1">
    <property type="nucleotide sequence ID" value="NZ_JBGLYH010000023.1"/>
</dbReference>
<evidence type="ECO:0000256" key="2">
    <source>
        <dbReference type="SAM" id="MobiDB-lite"/>
    </source>
</evidence>
<protein>
    <submittedName>
        <fullName evidence="3">Uncharacterized protein</fullName>
    </submittedName>
</protein>
<keyword evidence="1" id="KW-0175">Coiled coil</keyword>
<sequence length="786" mass="86218">MSVNTQIIVSAKDMATGTMRRIGLVSRNLTNELFSMRNALMGGAVAGMAALVRQSIEATDQIGKVADKVGLTTDQLQELRYSANLAGVAQAQLDMGMQRFSRRLGEVSQGQGELLKTSKQYGVELRNADGSMRSNIDLLGDWSEVIKNAESDQEALRIAFKLFDSEGAALVNMLRGGSEGLKGMRREARELGLVIDESLVRSSEKANDQLTKMEMLLQARLRSTLAELSPDIIELANSTFEWVRANRELLTQDVPGYVRKIIENVKSFNGIVAGSAEGGLLQTAGLGYIGYRLFGAGPGKIIAALYVIKRGTDELEKGMEAAAKRMGLLLPDPKGYKKSSFSDLLPGGSADKAYREFMWGTVPDVLSGKRNFSGELTEDYKAVLEAARQGSVPKSLLMARPPEASIDPRDRDYSAVQPQPWYEPSAPATPMTDQQLKLQESLNREIKRLTMDQFAFARAEAERTYQKDLEIAGKSEELVAQAGERRRLSLASIAEEETKQNRQQAEQAAQAQRDLTAEIERATLGRYEAQRRETKRYYDDLVKRAEAAGLETVSIEQGRADRIAEINEAQREDARRTAEEMSRGIKEAHIRMLESSDSMADGFELAMERMGETSQSVAEKTADVWQSSTRQAANVITDALMMQEVNFGNFLVSLQRKAMNTWISEPLVNGLMDFGGSLFKKIGGFASGGISYGPQLTMVSEGSIPVEAHVPLPDGRTIPVTVSGLGGGQGGIRDVKINIYNQGGQPMDMGSYSARFDETDLVIDCFLEGLEENRRGVATLLQGGQF</sequence>
<accession>A0ABV4K2A1</accession>
<reference evidence="3 4" key="1">
    <citation type="submission" date="2024-08" db="EMBL/GenBank/DDBJ databases">
        <title>Sulfate-reducing bacteria isolated from formation water of the oil field in Kazakhstan and description of Pseudodesulfovibrio sp.</title>
        <authorList>
            <person name="Bidzhieva S.K."/>
            <person name="Tourova T.P."/>
            <person name="Grouzdev D.S."/>
            <person name="Beletsky A.V."/>
            <person name="Sokolova D.S."/>
            <person name="Samigullina S.R."/>
            <person name="Poltaraus A.B."/>
            <person name="Avtukh A.N."/>
            <person name="Tereshina V.M."/>
            <person name="Zhaparov N.S."/>
            <person name="Mardanov A.V."/>
            <person name="Nazina T.N."/>
        </authorList>
    </citation>
    <scope>NUCLEOTIDE SEQUENCE [LARGE SCALE GENOMIC DNA]</scope>
    <source>
        <strain evidence="3 4">9FUS</strain>
    </source>
</reference>
<evidence type="ECO:0000313" key="3">
    <source>
        <dbReference type="EMBL" id="MEZ7197030.1"/>
    </source>
</evidence>
<evidence type="ECO:0000313" key="4">
    <source>
        <dbReference type="Proteomes" id="UP001568698"/>
    </source>
</evidence>